<keyword evidence="3" id="KW-1003">Cell membrane</keyword>
<evidence type="ECO:0000256" key="3">
    <source>
        <dbReference type="ARBA" id="ARBA00022475"/>
    </source>
</evidence>
<dbReference type="CDD" id="cd03216">
    <property type="entry name" value="ABC_Carb_Monos_I"/>
    <property type="match status" value="1"/>
</dbReference>
<dbReference type="PROSITE" id="PS50893">
    <property type="entry name" value="ABC_TRANSPORTER_2"/>
    <property type="match status" value="2"/>
</dbReference>
<dbReference type="InterPro" id="IPR003593">
    <property type="entry name" value="AAA+_ATPase"/>
</dbReference>
<dbReference type="SMART" id="SM00382">
    <property type="entry name" value="AAA"/>
    <property type="match status" value="2"/>
</dbReference>
<evidence type="ECO:0000256" key="1">
    <source>
        <dbReference type="ARBA" id="ARBA00004202"/>
    </source>
</evidence>
<proteinExistence type="predicted"/>
<dbReference type="GO" id="GO:0005886">
    <property type="term" value="C:plasma membrane"/>
    <property type="evidence" value="ECO:0007669"/>
    <property type="project" value="UniProtKB-SubCell"/>
</dbReference>
<keyword evidence="2" id="KW-0813">Transport</keyword>
<gene>
    <name evidence="11" type="ORF">M3202_15700</name>
</gene>
<name>A0A9X2DRB1_9BACI</name>
<keyword evidence="8" id="KW-1278">Translocase</keyword>
<evidence type="ECO:0000259" key="10">
    <source>
        <dbReference type="PROSITE" id="PS50893"/>
    </source>
</evidence>
<comment type="caution">
    <text evidence="11">The sequence shown here is derived from an EMBL/GenBank/DDBJ whole genome shotgun (WGS) entry which is preliminary data.</text>
</comment>
<reference evidence="11" key="1">
    <citation type="submission" date="2022-05" db="EMBL/GenBank/DDBJ databases">
        <title>Comparative Genomics of Spacecraft Associated Microbes.</title>
        <authorList>
            <person name="Tran M.T."/>
            <person name="Wright A."/>
            <person name="Seuylemezian A."/>
            <person name="Eisen J."/>
            <person name="Coil D."/>
        </authorList>
    </citation>
    <scope>NUCLEOTIDE SEQUENCE</scope>
    <source>
        <strain evidence="11">214.1.1</strain>
    </source>
</reference>
<dbReference type="GO" id="GO:0005524">
    <property type="term" value="F:ATP binding"/>
    <property type="evidence" value="ECO:0007669"/>
    <property type="project" value="UniProtKB-KW"/>
</dbReference>
<dbReference type="InterPro" id="IPR027417">
    <property type="entry name" value="P-loop_NTPase"/>
</dbReference>
<dbReference type="InterPro" id="IPR050107">
    <property type="entry name" value="ABC_carbohydrate_import_ATPase"/>
</dbReference>
<dbReference type="InterPro" id="IPR003439">
    <property type="entry name" value="ABC_transporter-like_ATP-bd"/>
</dbReference>
<sequence>MTEYLLNLTNIRKSFGNVKALQGAGFTLKKGEVHALLGANGAGKSTLMKIIAGAYKQDEGEIVLQGNEIKVENPQQVQELGISIVYQEFSLINDLSIAENIFMGRLPLKQSFPPSIDSKKMRTDSEIALQKIGVSLNVKRLVSDLSVGEQQIVEIAKAISINAKVLILDEPTSALNAKEIERLFALIRVLKAKDVGIIYITHRMNELEMICDRVTIMRDGRDIGTYHIGEKTINEMVDLMLGEARETAKRERINRTGNVVLQVNNLSTPFLQDISLTLHKGEIVGLAGQMGAGRTELLKALFGADKIKSGSFYIEDDKIAAPEIQHMIRHGVGFVSEDRKGEGIFPGRAIRENIVVSVMRQITHAFSIKKTAENKTVKEAIEKTDLHPPLPERSIEFLSGGNQQKAVLGRWLAMDHLKILLLDEPTRGIDIGAKGQIYELLHQIAEKGIGILIASSDADELVQICDRVIILEDGKATHEINDDELTLNSLTAHIVGGGQHV</sequence>
<evidence type="ECO:0000313" key="12">
    <source>
        <dbReference type="Proteomes" id="UP001139179"/>
    </source>
</evidence>
<evidence type="ECO:0000256" key="5">
    <source>
        <dbReference type="ARBA" id="ARBA00022737"/>
    </source>
</evidence>
<dbReference type="InterPro" id="IPR017871">
    <property type="entry name" value="ABC_transporter-like_CS"/>
</dbReference>
<keyword evidence="4" id="KW-0762">Sugar transport</keyword>
<dbReference type="Gene3D" id="3.40.50.300">
    <property type="entry name" value="P-loop containing nucleotide triphosphate hydrolases"/>
    <property type="match status" value="2"/>
</dbReference>
<dbReference type="PANTHER" id="PTHR43790">
    <property type="entry name" value="CARBOHYDRATE TRANSPORT ATP-BINDING PROTEIN MG119-RELATED"/>
    <property type="match status" value="1"/>
</dbReference>
<protein>
    <submittedName>
        <fullName evidence="11">Sugar ABC transporter ATP-binding protein</fullName>
    </submittedName>
</protein>
<dbReference type="SUPFAM" id="SSF52540">
    <property type="entry name" value="P-loop containing nucleoside triphosphate hydrolases"/>
    <property type="match status" value="2"/>
</dbReference>
<keyword evidence="5" id="KW-0677">Repeat</keyword>
<feature type="domain" description="ABC transporter" evidence="10">
    <location>
        <begin position="6"/>
        <end position="244"/>
    </location>
</feature>
<dbReference type="CDD" id="cd03215">
    <property type="entry name" value="ABC_Carb_Monos_II"/>
    <property type="match status" value="1"/>
</dbReference>
<evidence type="ECO:0000256" key="7">
    <source>
        <dbReference type="ARBA" id="ARBA00022840"/>
    </source>
</evidence>
<dbReference type="EMBL" id="JAMBOL010000016">
    <property type="protein sequence ID" value="MCM3715514.1"/>
    <property type="molecule type" value="Genomic_DNA"/>
</dbReference>
<evidence type="ECO:0000256" key="4">
    <source>
        <dbReference type="ARBA" id="ARBA00022597"/>
    </source>
</evidence>
<evidence type="ECO:0000256" key="8">
    <source>
        <dbReference type="ARBA" id="ARBA00022967"/>
    </source>
</evidence>
<feature type="domain" description="ABC transporter" evidence="10">
    <location>
        <begin position="254"/>
        <end position="498"/>
    </location>
</feature>
<dbReference type="Pfam" id="PF00005">
    <property type="entry name" value="ABC_tran"/>
    <property type="match status" value="2"/>
</dbReference>
<dbReference type="Proteomes" id="UP001139179">
    <property type="component" value="Unassembled WGS sequence"/>
</dbReference>
<keyword evidence="7 11" id="KW-0067">ATP-binding</keyword>
<keyword evidence="12" id="KW-1185">Reference proteome</keyword>
<comment type="subcellular location">
    <subcellularLocation>
        <location evidence="1">Cell membrane</location>
        <topology evidence="1">Peripheral membrane protein</topology>
    </subcellularLocation>
</comment>
<dbReference type="RefSeq" id="WP_251224251.1">
    <property type="nucleotide sequence ID" value="NZ_JAMBOL010000016.1"/>
</dbReference>
<organism evidence="11 12">
    <name type="scientific">Halalkalibacter oceani</name>
    <dbReference type="NCBI Taxonomy" id="1653776"/>
    <lineage>
        <taxon>Bacteria</taxon>
        <taxon>Bacillati</taxon>
        <taxon>Bacillota</taxon>
        <taxon>Bacilli</taxon>
        <taxon>Bacillales</taxon>
        <taxon>Bacillaceae</taxon>
        <taxon>Halalkalibacter</taxon>
    </lineage>
</organism>
<evidence type="ECO:0000256" key="6">
    <source>
        <dbReference type="ARBA" id="ARBA00022741"/>
    </source>
</evidence>
<dbReference type="PROSITE" id="PS00211">
    <property type="entry name" value="ABC_TRANSPORTER_1"/>
    <property type="match status" value="1"/>
</dbReference>
<dbReference type="GO" id="GO:0016887">
    <property type="term" value="F:ATP hydrolysis activity"/>
    <property type="evidence" value="ECO:0007669"/>
    <property type="project" value="InterPro"/>
</dbReference>
<dbReference type="AlphaFoldDB" id="A0A9X2DRB1"/>
<dbReference type="PANTHER" id="PTHR43790:SF3">
    <property type="entry name" value="D-ALLOSE IMPORT ATP-BINDING PROTEIN ALSA-RELATED"/>
    <property type="match status" value="1"/>
</dbReference>
<dbReference type="FunFam" id="3.40.50.300:FF:000127">
    <property type="entry name" value="Ribose import ATP-binding protein RbsA"/>
    <property type="match status" value="1"/>
</dbReference>
<keyword evidence="6" id="KW-0547">Nucleotide-binding</keyword>
<keyword evidence="9" id="KW-0472">Membrane</keyword>
<evidence type="ECO:0000256" key="2">
    <source>
        <dbReference type="ARBA" id="ARBA00022448"/>
    </source>
</evidence>
<evidence type="ECO:0000256" key="9">
    <source>
        <dbReference type="ARBA" id="ARBA00023136"/>
    </source>
</evidence>
<accession>A0A9X2DRB1</accession>
<evidence type="ECO:0000313" key="11">
    <source>
        <dbReference type="EMBL" id="MCM3715514.1"/>
    </source>
</evidence>